<evidence type="ECO:0000313" key="2">
    <source>
        <dbReference type="Proteomes" id="UP000006447"/>
    </source>
</evidence>
<organism evidence="1 2">
    <name type="scientific">Rhodococcus opacus RKJ300 = JCM 13270</name>
    <dbReference type="NCBI Taxonomy" id="1165867"/>
    <lineage>
        <taxon>Bacteria</taxon>
        <taxon>Bacillati</taxon>
        <taxon>Actinomycetota</taxon>
        <taxon>Actinomycetes</taxon>
        <taxon>Mycobacteriales</taxon>
        <taxon>Nocardiaceae</taxon>
        <taxon>Rhodococcus</taxon>
    </lineage>
</organism>
<name>I0X036_RHOOP</name>
<protein>
    <submittedName>
        <fullName evidence="1">Uncharacterized protein</fullName>
    </submittedName>
</protein>
<gene>
    <name evidence="1" type="ORF">W59_00065</name>
</gene>
<proteinExistence type="predicted"/>
<comment type="caution">
    <text evidence="1">The sequence shown here is derived from an EMBL/GenBank/DDBJ whole genome shotgun (WGS) entry which is preliminary data.</text>
</comment>
<dbReference type="AlphaFoldDB" id="I0X036"/>
<dbReference type="PATRIC" id="fig|1165867.3.peg.11"/>
<reference evidence="1 2" key="1">
    <citation type="journal article" date="2012" name="J. Bacteriol.">
        <title>Draft genome sequence of the nitrophenol-degrading actinomycete Rhodococcus imtechensis RKJ300.</title>
        <authorList>
            <person name="Vikram S."/>
            <person name="Kumar S."/>
            <person name="Subramanian S."/>
            <person name="Raghava G.P."/>
        </authorList>
    </citation>
    <scope>NUCLEOTIDE SEQUENCE [LARGE SCALE GENOMIC DNA]</scope>
    <source>
        <strain evidence="1 2">RKJ300</strain>
    </source>
</reference>
<dbReference type="Proteomes" id="UP000006447">
    <property type="component" value="Unassembled WGS sequence"/>
</dbReference>
<dbReference type="RefSeq" id="WP_007295500.1">
    <property type="nucleotide sequence ID" value="NZ_AJJH01000002.1"/>
</dbReference>
<dbReference type="EMBL" id="AJJH01000002">
    <property type="protein sequence ID" value="EID82002.1"/>
    <property type="molecule type" value="Genomic_DNA"/>
</dbReference>
<sequence length="105" mass="11685">MAVNSSLRRQQESIRAAILLSRRDVGHLGVAFVRAALQDLTYLGFFASLDLEESQELFVSVGSFDSLRALLAHQNYIGDKEMARLWYPNTSSSGQLPGARRPELC</sequence>
<accession>I0X036</accession>
<evidence type="ECO:0000313" key="1">
    <source>
        <dbReference type="EMBL" id="EID82002.1"/>
    </source>
</evidence>